<dbReference type="Pfam" id="PF07250">
    <property type="entry name" value="Glyoxal_oxid_N"/>
    <property type="match status" value="1"/>
</dbReference>
<dbReference type="SUPFAM" id="SSF81296">
    <property type="entry name" value="E set domains"/>
    <property type="match status" value="1"/>
</dbReference>
<keyword evidence="1 2" id="KW-0732">Signal</keyword>
<dbReference type="CDD" id="cd02851">
    <property type="entry name" value="E_set_GO_C"/>
    <property type="match status" value="1"/>
</dbReference>
<dbReference type="InterPro" id="IPR015202">
    <property type="entry name" value="GO-like_E_set"/>
</dbReference>
<accession>A0AAE0ECE2</accession>
<dbReference type="Pfam" id="PF09118">
    <property type="entry name" value="GO-like_E_set"/>
    <property type="match status" value="1"/>
</dbReference>
<dbReference type="InterPro" id="IPR013783">
    <property type="entry name" value="Ig-like_fold"/>
</dbReference>
<dbReference type="Gene3D" id="2.60.40.10">
    <property type="entry name" value="Immunoglobulins"/>
    <property type="match status" value="1"/>
</dbReference>
<dbReference type="InterPro" id="IPR011043">
    <property type="entry name" value="Gal_Oxase/kelch_b-propeller"/>
</dbReference>
<feature type="domain" description="Galactose oxidase-like Early set" evidence="4">
    <location>
        <begin position="457"/>
        <end position="563"/>
    </location>
</feature>
<dbReference type="PANTHER" id="PTHR32208:SF57">
    <property type="entry name" value="F14L17.20 PROTEIN"/>
    <property type="match status" value="1"/>
</dbReference>
<name>A0AAE0ECE2_9ROSI</name>
<evidence type="ECO:0000256" key="1">
    <source>
        <dbReference type="ARBA" id="ARBA00022729"/>
    </source>
</evidence>
<dbReference type="InterPro" id="IPR037293">
    <property type="entry name" value="Gal_Oxidase_central_sf"/>
</dbReference>
<evidence type="ECO:0000313" key="5">
    <source>
        <dbReference type="EMBL" id="KAK3223116.1"/>
    </source>
</evidence>
<feature type="domain" description="Glyoxal oxidase N-terminal" evidence="3">
    <location>
        <begin position="53"/>
        <end position="448"/>
    </location>
</feature>
<dbReference type="Gene3D" id="2.130.10.80">
    <property type="entry name" value="Galactose oxidase/kelch, beta-propeller"/>
    <property type="match status" value="1"/>
</dbReference>
<dbReference type="InterPro" id="IPR014756">
    <property type="entry name" value="Ig_E-set"/>
</dbReference>
<proteinExistence type="predicted"/>
<evidence type="ECO:0000259" key="4">
    <source>
        <dbReference type="Pfam" id="PF09118"/>
    </source>
</evidence>
<dbReference type="PANTHER" id="PTHR32208">
    <property type="entry name" value="SECRETED PROTEIN-RELATED"/>
    <property type="match status" value="1"/>
</dbReference>
<organism evidence="5 6">
    <name type="scientific">Dipteronia sinensis</name>
    <dbReference type="NCBI Taxonomy" id="43782"/>
    <lineage>
        <taxon>Eukaryota</taxon>
        <taxon>Viridiplantae</taxon>
        <taxon>Streptophyta</taxon>
        <taxon>Embryophyta</taxon>
        <taxon>Tracheophyta</taxon>
        <taxon>Spermatophyta</taxon>
        <taxon>Magnoliopsida</taxon>
        <taxon>eudicotyledons</taxon>
        <taxon>Gunneridae</taxon>
        <taxon>Pentapetalae</taxon>
        <taxon>rosids</taxon>
        <taxon>malvids</taxon>
        <taxon>Sapindales</taxon>
        <taxon>Sapindaceae</taxon>
        <taxon>Hippocastanoideae</taxon>
        <taxon>Acereae</taxon>
        <taxon>Dipteronia</taxon>
    </lineage>
</organism>
<feature type="chain" id="PRO_5042041149" evidence="2">
    <location>
        <begin position="27"/>
        <end position="564"/>
    </location>
</feature>
<dbReference type="EMBL" id="JANJYJ010000003">
    <property type="protein sequence ID" value="KAK3223116.1"/>
    <property type="molecule type" value="Genomic_DNA"/>
</dbReference>
<gene>
    <name evidence="5" type="ORF">Dsin_010141</name>
</gene>
<protein>
    <submittedName>
        <fullName evidence="5">Uncharacterized protein</fullName>
    </submittedName>
</protein>
<reference evidence="5" key="1">
    <citation type="journal article" date="2023" name="Plant J.">
        <title>Genome sequences and population genomics provide insights into the demographic history, inbreeding, and mutation load of two 'living fossil' tree species of Dipteronia.</title>
        <authorList>
            <person name="Feng Y."/>
            <person name="Comes H.P."/>
            <person name="Chen J."/>
            <person name="Zhu S."/>
            <person name="Lu R."/>
            <person name="Zhang X."/>
            <person name="Li P."/>
            <person name="Qiu J."/>
            <person name="Olsen K.M."/>
            <person name="Qiu Y."/>
        </authorList>
    </citation>
    <scope>NUCLEOTIDE SEQUENCE</scope>
    <source>
        <strain evidence="5">NBL</strain>
    </source>
</reference>
<dbReference type="AlphaFoldDB" id="A0AAE0ECE2"/>
<dbReference type="Proteomes" id="UP001281410">
    <property type="component" value="Unassembled WGS sequence"/>
</dbReference>
<dbReference type="InterPro" id="IPR009880">
    <property type="entry name" value="Glyoxal_oxidase_N"/>
</dbReference>
<evidence type="ECO:0000313" key="6">
    <source>
        <dbReference type="Proteomes" id="UP001281410"/>
    </source>
</evidence>
<keyword evidence="6" id="KW-1185">Reference proteome</keyword>
<dbReference type="SUPFAM" id="SSF50965">
    <property type="entry name" value="Galactose oxidase, central domain"/>
    <property type="match status" value="1"/>
</dbReference>
<sequence length="564" mass="62753">MAIKNQSFSTILACLLLYFFTTLSSAQSDFEISGGGDGGYWVLLQPSIGISALHMQVLNNDKVIIFDRTDSGPSNLTLLNNQCRQNDDVLHLDCTAHSVLYDIASNTFRPLMVQTDTWCSSGSVDRDGTLVQTGGYHGGERVIRTFTPCNDYSCDWVELTEYLWDRRWYASNQILPDNRIIVVGGRKVFSYEFYPKNESLPSSYYLRFLIETRDPGEENNLYPFLHLLPDGNLFIFANRRSILFDYVKNKIVKELPVIAGKDKRNYPSTGSSVLLPLRLTGENGGKNVSVTTEAEVMVCGGAPAGAFIKAEKEQVYVKASTSCGRIKVTDPKPVWSMELMPMPRVMTDMLLLPTGDVILINGAANGTAGWEDAVNPNLNPVLYLPGEEPTRRFVVMKPSTIPRMYHSTAALLPDGRILVGGSNPHRRYNFTAYPYPTELSLEAFHPPYLAPQKAHLRPSILSVESMDRTVSYKQVFSVTFVLALFRPSGSISVTLIMPSFTTHSFAMNQRMVVLDVINVAQLSTFAYKVLVNGPTNATVAPPGFYMMFVVHDGSPSHAVWLKVM</sequence>
<feature type="signal peptide" evidence="2">
    <location>
        <begin position="1"/>
        <end position="26"/>
    </location>
</feature>
<evidence type="ECO:0000259" key="3">
    <source>
        <dbReference type="Pfam" id="PF07250"/>
    </source>
</evidence>
<comment type="caution">
    <text evidence="5">The sequence shown here is derived from an EMBL/GenBank/DDBJ whole genome shotgun (WGS) entry which is preliminary data.</text>
</comment>
<evidence type="ECO:0000256" key="2">
    <source>
        <dbReference type="SAM" id="SignalP"/>
    </source>
</evidence>